<dbReference type="EMBL" id="CAJVCH010555055">
    <property type="protein sequence ID" value="CAG7830275.1"/>
    <property type="molecule type" value="Genomic_DNA"/>
</dbReference>
<evidence type="ECO:0000313" key="3">
    <source>
        <dbReference type="Proteomes" id="UP000708208"/>
    </source>
</evidence>
<protein>
    <submittedName>
        <fullName evidence="2">Uncharacterized protein</fullName>
    </submittedName>
</protein>
<evidence type="ECO:0000313" key="2">
    <source>
        <dbReference type="EMBL" id="CAG7830275.1"/>
    </source>
</evidence>
<evidence type="ECO:0000256" key="1">
    <source>
        <dbReference type="SAM" id="MobiDB-lite"/>
    </source>
</evidence>
<sequence>MQILGYAKALKEKIRICEEKINGGTNEMGMSSLQDMEILESRWNGDKDPKFFPGRILKAEMKLVATFKRPWQQVITEKDLFLGSMSFLPPTEYWKARLEDTPQAGPSEQFKQDISNEVNGQHFYPSPS</sequence>
<accession>A0A8J2L9M8</accession>
<gene>
    <name evidence="2" type="ORF">AFUS01_LOCUS40089</name>
</gene>
<name>A0A8J2L9M8_9HEXA</name>
<feature type="region of interest" description="Disordered" evidence="1">
    <location>
        <begin position="101"/>
        <end position="128"/>
    </location>
</feature>
<reference evidence="2" key="1">
    <citation type="submission" date="2021-06" db="EMBL/GenBank/DDBJ databases">
        <authorList>
            <person name="Hodson N. C."/>
            <person name="Mongue J. A."/>
            <person name="Jaron S. K."/>
        </authorList>
    </citation>
    <scope>NUCLEOTIDE SEQUENCE</scope>
</reference>
<organism evidence="2 3">
    <name type="scientific">Allacma fusca</name>
    <dbReference type="NCBI Taxonomy" id="39272"/>
    <lineage>
        <taxon>Eukaryota</taxon>
        <taxon>Metazoa</taxon>
        <taxon>Ecdysozoa</taxon>
        <taxon>Arthropoda</taxon>
        <taxon>Hexapoda</taxon>
        <taxon>Collembola</taxon>
        <taxon>Symphypleona</taxon>
        <taxon>Sminthuridae</taxon>
        <taxon>Allacma</taxon>
    </lineage>
</organism>
<comment type="caution">
    <text evidence="2">The sequence shown here is derived from an EMBL/GenBank/DDBJ whole genome shotgun (WGS) entry which is preliminary data.</text>
</comment>
<dbReference type="AlphaFoldDB" id="A0A8J2L9M8"/>
<dbReference type="Proteomes" id="UP000708208">
    <property type="component" value="Unassembled WGS sequence"/>
</dbReference>
<proteinExistence type="predicted"/>
<keyword evidence="3" id="KW-1185">Reference proteome</keyword>